<dbReference type="InterPro" id="IPR050700">
    <property type="entry name" value="YIM1/Zinc_Alcohol_DH_Fams"/>
</dbReference>
<dbReference type="Gene3D" id="3.90.180.10">
    <property type="entry name" value="Medium-chain alcohol dehydrogenases, catalytic domain"/>
    <property type="match status" value="1"/>
</dbReference>
<dbReference type="Pfam" id="PF08240">
    <property type="entry name" value="ADH_N"/>
    <property type="match status" value="1"/>
</dbReference>
<gene>
    <name evidence="2" type="primary">YIM1</name>
    <name evidence="2" type="ORF">LTR05_004756</name>
</gene>
<sequence length="373" mass="40540">MKAWTYESRGPPSQVLKLRHDIPQLQSSKLKANEVIVKISHVSLFGPLAQLMAVIPHLNNNPWIPDYEFSGTIAGAGAESTLREGDAVFGMIAPKLFLQYNGVLAEYAVVPLEYVVPKPDSSLFEEAAGLSGGGVTAIGIAERSDLLKVVYIDKQPRIHSKAEGKRVLVTGGSTGTGLVILQLIRYLIGPSGTLVTTASPRNHDTVLKYGADKVINYKEHPQLHKHLAQNYHSTPFDVIIDISGTDPNLYPNSPTYLQSNGTFVFAGNMALTHTQAGTGTLSTLSFLFDLVRGVAGWAISSTLPVVLGGIPRRSFFHSGQPTWRNLELVRQLVEGGYVKGVVDSVWEREDALKAYEHVARGRVCGKVVVKMTD</sequence>
<evidence type="ECO:0000313" key="3">
    <source>
        <dbReference type="Proteomes" id="UP001309876"/>
    </source>
</evidence>
<dbReference type="Pfam" id="PF13602">
    <property type="entry name" value="ADH_zinc_N_2"/>
    <property type="match status" value="1"/>
</dbReference>
<dbReference type="AlphaFoldDB" id="A0AAN7YAN7"/>
<feature type="domain" description="Enoyl reductase (ER)" evidence="1">
    <location>
        <begin position="13"/>
        <end position="369"/>
    </location>
</feature>
<dbReference type="GO" id="GO:0102978">
    <property type="term" value="F:furaneol oxidoreductase activity"/>
    <property type="evidence" value="ECO:0007669"/>
    <property type="project" value="UniProtKB-EC"/>
</dbReference>
<keyword evidence="2" id="KW-0560">Oxidoreductase</keyword>
<organism evidence="2 3">
    <name type="scientific">Lithohypha guttulata</name>
    <dbReference type="NCBI Taxonomy" id="1690604"/>
    <lineage>
        <taxon>Eukaryota</taxon>
        <taxon>Fungi</taxon>
        <taxon>Dikarya</taxon>
        <taxon>Ascomycota</taxon>
        <taxon>Pezizomycotina</taxon>
        <taxon>Eurotiomycetes</taxon>
        <taxon>Chaetothyriomycetidae</taxon>
        <taxon>Chaetothyriales</taxon>
        <taxon>Trichomeriaceae</taxon>
        <taxon>Lithohypha</taxon>
    </lineage>
</organism>
<dbReference type="SMART" id="SM00829">
    <property type="entry name" value="PKS_ER"/>
    <property type="match status" value="1"/>
</dbReference>
<reference evidence="2 3" key="1">
    <citation type="submission" date="2023-08" db="EMBL/GenBank/DDBJ databases">
        <title>Black Yeasts Isolated from many extreme environments.</title>
        <authorList>
            <person name="Coleine C."/>
            <person name="Stajich J.E."/>
            <person name="Selbmann L."/>
        </authorList>
    </citation>
    <scope>NUCLEOTIDE SEQUENCE [LARGE SCALE GENOMIC DNA]</scope>
    <source>
        <strain evidence="2 3">CCFEE 5910</strain>
    </source>
</reference>
<dbReference type="EC" id="1.3.1.105" evidence="2"/>
<keyword evidence="3" id="KW-1185">Reference proteome</keyword>
<dbReference type="PANTHER" id="PTHR11695">
    <property type="entry name" value="ALCOHOL DEHYDROGENASE RELATED"/>
    <property type="match status" value="1"/>
</dbReference>
<evidence type="ECO:0000313" key="2">
    <source>
        <dbReference type="EMBL" id="KAK5085471.1"/>
    </source>
</evidence>
<dbReference type="GO" id="GO:0005739">
    <property type="term" value="C:mitochondrion"/>
    <property type="evidence" value="ECO:0007669"/>
    <property type="project" value="TreeGrafter"/>
</dbReference>
<proteinExistence type="predicted"/>
<dbReference type="PANTHER" id="PTHR11695:SF294">
    <property type="entry name" value="RETICULON-4-INTERACTING PROTEIN 1, MITOCHONDRIAL"/>
    <property type="match status" value="1"/>
</dbReference>
<dbReference type="InterPro" id="IPR011032">
    <property type="entry name" value="GroES-like_sf"/>
</dbReference>
<dbReference type="InterPro" id="IPR013154">
    <property type="entry name" value="ADH-like_N"/>
</dbReference>
<protein>
    <submittedName>
        <fullName evidence="2">Zinc ion binding</fullName>
        <ecNumber evidence="2">1.3.1.105</ecNumber>
    </submittedName>
</protein>
<evidence type="ECO:0000259" key="1">
    <source>
        <dbReference type="SMART" id="SM00829"/>
    </source>
</evidence>
<dbReference type="EMBL" id="JAVRRJ010000004">
    <property type="protein sequence ID" value="KAK5085471.1"/>
    <property type="molecule type" value="Genomic_DNA"/>
</dbReference>
<dbReference type="CDD" id="cd08267">
    <property type="entry name" value="MDR1"/>
    <property type="match status" value="1"/>
</dbReference>
<comment type="caution">
    <text evidence="2">The sequence shown here is derived from an EMBL/GenBank/DDBJ whole genome shotgun (WGS) entry which is preliminary data.</text>
</comment>
<dbReference type="SUPFAM" id="SSF51735">
    <property type="entry name" value="NAD(P)-binding Rossmann-fold domains"/>
    <property type="match status" value="1"/>
</dbReference>
<dbReference type="Proteomes" id="UP001309876">
    <property type="component" value="Unassembled WGS sequence"/>
</dbReference>
<dbReference type="InterPro" id="IPR020843">
    <property type="entry name" value="ER"/>
</dbReference>
<accession>A0AAN7YAN7</accession>
<dbReference type="SUPFAM" id="SSF50129">
    <property type="entry name" value="GroES-like"/>
    <property type="match status" value="1"/>
</dbReference>
<dbReference type="InterPro" id="IPR036291">
    <property type="entry name" value="NAD(P)-bd_dom_sf"/>
</dbReference>
<name>A0AAN7YAN7_9EURO</name>
<dbReference type="Gene3D" id="3.40.50.720">
    <property type="entry name" value="NAD(P)-binding Rossmann-like Domain"/>
    <property type="match status" value="1"/>
</dbReference>